<dbReference type="EMBL" id="UINC01000733">
    <property type="protein sequence ID" value="SUZ60303.1"/>
    <property type="molecule type" value="Genomic_DNA"/>
</dbReference>
<dbReference type="AlphaFoldDB" id="A0A381P3U9"/>
<gene>
    <name evidence="1" type="ORF">METZ01_LOCUS13157</name>
</gene>
<sequence length="33" mass="3972">MSQIDQLVQDLFLPNYFFNRGSLFHELNKLIET</sequence>
<proteinExistence type="predicted"/>
<protein>
    <submittedName>
        <fullName evidence="1">Uncharacterized protein</fullName>
    </submittedName>
</protein>
<organism evidence="1">
    <name type="scientific">marine metagenome</name>
    <dbReference type="NCBI Taxonomy" id="408172"/>
    <lineage>
        <taxon>unclassified sequences</taxon>
        <taxon>metagenomes</taxon>
        <taxon>ecological metagenomes</taxon>
    </lineage>
</organism>
<evidence type="ECO:0000313" key="1">
    <source>
        <dbReference type="EMBL" id="SUZ60303.1"/>
    </source>
</evidence>
<accession>A0A381P3U9</accession>
<name>A0A381P3U9_9ZZZZ</name>
<reference evidence="1" key="1">
    <citation type="submission" date="2018-05" db="EMBL/GenBank/DDBJ databases">
        <authorList>
            <person name="Lanie J.A."/>
            <person name="Ng W.-L."/>
            <person name="Kazmierczak K.M."/>
            <person name="Andrzejewski T.M."/>
            <person name="Davidsen T.M."/>
            <person name="Wayne K.J."/>
            <person name="Tettelin H."/>
            <person name="Glass J.I."/>
            <person name="Rusch D."/>
            <person name="Podicherti R."/>
            <person name="Tsui H.-C.T."/>
            <person name="Winkler M.E."/>
        </authorList>
    </citation>
    <scope>NUCLEOTIDE SEQUENCE</scope>
</reference>